<evidence type="ECO:0008006" key="3">
    <source>
        <dbReference type="Google" id="ProtNLM"/>
    </source>
</evidence>
<reference evidence="1 2" key="1">
    <citation type="submission" date="2016-05" db="EMBL/GenBank/DDBJ databases">
        <title>Genomic and physiological characterization of Planctopirus sp. isolated from fresh water lake.</title>
        <authorList>
            <person name="Subhash Y."/>
            <person name="Ramana C."/>
        </authorList>
    </citation>
    <scope>NUCLEOTIDE SEQUENCE [LARGE SCALE GENOMIC DNA]</scope>
    <source>
        <strain evidence="1 2">JC280</strain>
    </source>
</reference>
<gene>
    <name evidence="1" type="ORF">A6X21_18370</name>
</gene>
<protein>
    <recommendedName>
        <fullName evidence="3">DUF1552 domain-containing protein</fullName>
    </recommendedName>
</protein>
<dbReference type="AlphaFoldDB" id="A0A1C3EKD5"/>
<organism evidence="1 2">
    <name type="scientific">Planctopirus hydrillae</name>
    <dbReference type="NCBI Taxonomy" id="1841610"/>
    <lineage>
        <taxon>Bacteria</taxon>
        <taxon>Pseudomonadati</taxon>
        <taxon>Planctomycetota</taxon>
        <taxon>Planctomycetia</taxon>
        <taxon>Planctomycetales</taxon>
        <taxon>Planctomycetaceae</taxon>
        <taxon>Planctopirus</taxon>
    </lineage>
</organism>
<evidence type="ECO:0000313" key="2">
    <source>
        <dbReference type="Proteomes" id="UP000094828"/>
    </source>
</evidence>
<dbReference type="InterPro" id="IPR011447">
    <property type="entry name" value="DUF1552"/>
</dbReference>
<dbReference type="OrthoDB" id="9146593at2"/>
<proteinExistence type="predicted"/>
<dbReference type="Pfam" id="PF07586">
    <property type="entry name" value="HXXSHH"/>
    <property type="match status" value="1"/>
</dbReference>
<keyword evidence="2" id="KW-1185">Reference proteome</keyword>
<name>A0A1C3EKD5_9PLAN</name>
<dbReference type="PROSITE" id="PS51318">
    <property type="entry name" value="TAT"/>
    <property type="match status" value="1"/>
</dbReference>
<dbReference type="STRING" id="1841610.A6X21_18370"/>
<dbReference type="EMBL" id="LYDR01000050">
    <property type="protein sequence ID" value="ODA33693.1"/>
    <property type="molecule type" value="Genomic_DNA"/>
</dbReference>
<dbReference type="RefSeq" id="WP_068846830.1">
    <property type="nucleotide sequence ID" value="NZ_LYDR01000050.1"/>
</dbReference>
<accession>A0A1C3EKD5</accession>
<dbReference type="InterPro" id="IPR006311">
    <property type="entry name" value="TAT_signal"/>
</dbReference>
<dbReference type="Proteomes" id="UP000094828">
    <property type="component" value="Unassembled WGS sequence"/>
</dbReference>
<evidence type="ECO:0000313" key="1">
    <source>
        <dbReference type="EMBL" id="ODA33693.1"/>
    </source>
</evidence>
<comment type="caution">
    <text evidence="1">The sequence shown here is derived from an EMBL/GenBank/DDBJ whole genome shotgun (WGS) entry which is preliminary data.</text>
</comment>
<sequence length="433" mass="47643">MNRITGMAVPRRLFLQAAGVGLALPLLESMTPALAKTPRESETPRRFLGICNNLGLLPEHFFPEGTGRDYEASTYLKLLQRHRNDFTVFSGVSHPDVDGGHPADICFLTAAPHPSSGGFRNTISLDQYIAEQIGIKTRFPSLTLGVNTSGGLRSLSWTGSGVLIPCEEKPSAIFRAMFTQGSPAQIEAQVRKLEQGQSILDAVAGQAKDLQKSLPARDRERLDQYFGSVRDLEQRLAVGKEWERKPKPAAPGPVPTDISTPAEYMAKTKLMYDMARLAFESDSTRSVTLMLDSVNSPVLELEDHEITEGYHNLSHHGKSPAKLAQLQAIDEWHMKLLDGLFTSLKDSQEDGQPLLDRTMILYGSNLGNASTHVTTNLPTLLAGGGFRHGQHLGFDRDRNYPLPNLFVSMLQRMGMETDRFASSTGTMRGLELA</sequence>